<dbReference type="Pfam" id="PF14214">
    <property type="entry name" value="Helitron_like_N"/>
    <property type="match status" value="1"/>
</dbReference>
<name>A0A6P8YYL9_THRPL</name>
<dbReference type="CDD" id="cd18809">
    <property type="entry name" value="SF1_C_RecD"/>
    <property type="match status" value="1"/>
</dbReference>
<dbReference type="GO" id="GO:0000723">
    <property type="term" value="P:telomere maintenance"/>
    <property type="evidence" value="ECO:0007669"/>
    <property type="project" value="InterPro"/>
</dbReference>
<dbReference type="InterPro" id="IPR049163">
    <property type="entry name" value="Pif1-like_2B_dom"/>
</dbReference>
<dbReference type="InterPro" id="IPR051055">
    <property type="entry name" value="PIF1_helicase"/>
</dbReference>
<dbReference type="InterPro" id="IPR025476">
    <property type="entry name" value="Helitron_helicase-like"/>
</dbReference>
<comment type="catalytic activity">
    <reaction evidence="1">
        <text>ATP + H2O = ADP + phosphate + H(+)</text>
        <dbReference type="Rhea" id="RHEA:13065"/>
        <dbReference type="ChEBI" id="CHEBI:15377"/>
        <dbReference type="ChEBI" id="CHEBI:15378"/>
        <dbReference type="ChEBI" id="CHEBI:30616"/>
        <dbReference type="ChEBI" id="CHEBI:43474"/>
        <dbReference type="ChEBI" id="CHEBI:456216"/>
        <dbReference type="EC" id="5.6.2.3"/>
    </reaction>
</comment>
<dbReference type="InterPro" id="IPR027417">
    <property type="entry name" value="P-loop_NTPase"/>
</dbReference>
<feature type="domain" description="Helitron helicase-like" evidence="3">
    <location>
        <begin position="4"/>
        <end position="137"/>
    </location>
</feature>
<dbReference type="PANTHER" id="PTHR47642">
    <property type="entry name" value="ATP-DEPENDENT DNA HELICASE"/>
    <property type="match status" value="1"/>
</dbReference>
<dbReference type="InterPro" id="IPR010285">
    <property type="entry name" value="DNA_helicase_pif1-like_DEAD"/>
</dbReference>
<keyword evidence="5" id="KW-1185">Reference proteome</keyword>
<keyword evidence="1" id="KW-0347">Helicase</keyword>
<organism evidence="6">
    <name type="scientific">Thrips palmi</name>
    <name type="common">Melon thrips</name>
    <dbReference type="NCBI Taxonomy" id="161013"/>
    <lineage>
        <taxon>Eukaryota</taxon>
        <taxon>Metazoa</taxon>
        <taxon>Ecdysozoa</taxon>
        <taxon>Arthropoda</taxon>
        <taxon>Hexapoda</taxon>
        <taxon>Insecta</taxon>
        <taxon>Pterygota</taxon>
        <taxon>Neoptera</taxon>
        <taxon>Paraneoptera</taxon>
        <taxon>Thysanoptera</taxon>
        <taxon>Terebrantia</taxon>
        <taxon>Thripoidea</taxon>
        <taxon>Thripidae</taxon>
        <taxon>Thrips</taxon>
    </lineage>
</organism>
<feature type="domain" description="DNA helicase Pif1-like 2B" evidence="4">
    <location>
        <begin position="858"/>
        <end position="890"/>
    </location>
</feature>
<dbReference type="Gene3D" id="3.40.50.300">
    <property type="entry name" value="P-loop containing nucleotide triphosphate hydrolases"/>
    <property type="match status" value="1"/>
</dbReference>
<dbReference type="GO" id="GO:0006310">
    <property type="term" value="P:DNA recombination"/>
    <property type="evidence" value="ECO:0007669"/>
    <property type="project" value="UniProtKB-KW"/>
</dbReference>
<protein>
    <recommendedName>
        <fullName evidence="1">ATP-dependent DNA helicase</fullName>
        <ecNumber evidence="1">5.6.2.3</ecNumber>
    </recommendedName>
</protein>
<dbReference type="Pfam" id="PF21530">
    <property type="entry name" value="Pif1_2B_dom"/>
    <property type="match status" value="1"/>
</dbReference>
<keyword evidence="1" id="KW-0234">DNA repair</keyword>
<dbReference type="GO" id="GO:0043139">
    <property type="term" value="F:5'-3' DNA helicase activity"/>
    <property type="evidence" value="ECO:0007669"/>
    <property type="project" value="UniProtKB-EC"/>
</dbReference>
<dbReference type="KEGG" id="tpal:117644210"/>
<evidence type="ECO:0000259" key="2">
    <source>
        <dbReference type="Pfam" id="PF05970"/>
    </source>
</evidence>
<reference evidence="6" key="1">
    <citation type="submission" date="2025-08" db="UniProtKB">
        <authorList>
            <consortium name="RefSeq"/>
        </authorList>
    </citation>
    <scope>IDENTIFICATION</scope>
    <source>
        <tissue evidence="6">Total insect</tissue>
    </source>
</reference>
<sequence>MTLSQLKDYLKEHPNTAKQIMFYGSKIRSTRPYWSSRCGELLDLVNDIGPPTVFFTLSSADYHWPDPFRLLGIKNPNKLSISEKRKIMAENPLLFDQFFVMRSQYFIDHCFSKKYKVKDIWYRYEYQHRGSIHLHGVAWFHDAPELKNIDNEKIQNDILKYFDEIISCENPDVNCTITETHPCAMRLSDVTNLQEDLSQLINRVQRHTKCSEKTCKTKNGKKLTKCKYNFPFELNETSRLIIEDGEITDMIFKRNDPLINKLNKWLIQSWRANIDISPIYNETSIYHYIAKYASKCESKSIEYSEILKNITTSGENDNESCKKTIRKLLISACAERDYCAQEVMHYLMGFPFYRCSRDFVILNMNHFSWSSLEPNTENKTLIQYYASRPTEMDDLNLYEFCKFICVRKGSFEKRKKPAIIRIFPKMAKMTTLQTEDIERLHFFFVPWRSISDLNIDIKLKEEKVTEKEEMINMYLFKKTMDCLKEKFPEETNNHDEGNDNKKFEPISSLMPIRKEESTQIGYRPLDKNNNWKKWNFFLDDEVLNTIYDKIREPISNTKKFELPVMKLNDSQKKVMEELKLQVLSIIKGSKVSGNVTIIQGSAGTGKTSVLKHMFNYIIDKLGTESVCLLAPTGTAAKLINGHTIHSYLKLGRRFKNITPLVADDLLKFQEDKHKIQFALIDEYSMIGCRLLAAIEERFRQMKDNQKPFGDLYVYLIGDCHQLVPCGDSALFRSLKGDTKGNGLLERGKLLLRCVDNVHFLSKNYRANVSNYCDFLERVSMGNCSKYDLKKINERCVSLLTKTEIGTFSNSLKLCATNEIVDEFNINKIVNLKKPIACINAQNNSRKAFSSSSEKADGLVNTLYLCEGAKVMLKRNINVSRGLVNGSIGNIYRILHGQDEEPPNMPLYILIEFHDINLTGIGLKYIPIKPVLATWTEKGKVCSRLQLPLVLAWACTIHKGQGIGIDRMILDMGETEFCIGLIYTALSRISSFSSLILIRRLTIERLNAVKRSKGYLDLVSFLDWLKSKVN</sequence>
<dbReference type="EC" id="5.6.2.3" evidence="1"/>
<dbReference type="SUPFAM" id="SSF52540">
    <property type="entry name" value="P-loop containing nucleoside triphosphate hydrolases"/>
    <property type="match status" value="2"/>
</dbReference>
<gene>
    <name evidence="6" type="primary">LOC117644210</name>
</gene>
<proteinExistence type="inferred from homology"/>
<dbReference type="GO" id="GO:0006281">
    <property type="term" value="P:DNA repair"/>
    <property type="evidence" value="ECO:0007669"/>
    <property type="project" value="UniProtKB-KW"/>
</dbReference>
<dbReference type="Pfam" id="PF05970">
    <property type="entry name" value="PIF1"/>
    <property type="match status" value="1"/>
</dbReference>
<dbReference type="OrthoDB" id="416437at2759"/>
<dbReference type="Proteomes" id="UP000515158">
    <property type="component" value="Unplaced"/>
</dbReference>
<evidence type="ECO:0000313" key="6">
    <source>
        <dbReference type="RefSeq" id="XP_034239367.1"/>
    </source>
</evidence>
<dbReference type="AlphaFoldDB" id="A0A6P8YYL9"/>
<evidence type="ECO:0000259" key="3">
    <source>
        <dbReference type="Pfam" id="PF14214"/>
    </source>
</evidence>
<keyword evidence="1" id="KW-0067">ATP-binding</keyword>
<dbReference type="GeneID" id="117644210"/>
<keyword evidence="1" id="KW-0378">Hydrolase</keyword>
<feature type="domain" description="DNA helicase Pif1-like DEAD-box helicase" evidence="2">
    <location>
        <begin position="566"/>
        <end position="729"/>
    </location>
</feature>
<dbReference type="GO" id="GO:0005524">
    <property type="term" value="F:ATP binding"/>
    <property type="evidence" value="ECO:0007669"/>
    <property type="project" value="UniProtKB-KW"/>
</dbReference>
<comment type="similarity">
    <text evidence="1">Belongs to the helicase family.</text>
</comment>
<keyword evidence="1" id="KW-0233">DNA recombination</keyword>
<accession>A0A6P8YYL9</accession>
<evidence type="ECO:0000259" key="4">
    <source>
        <dbReference type="Pfam" id="PF21530"/>
    </source>
</evidence>
<keyword evidence="1" id="KW-0227">DNA damage</keyword>
<keyword evidence="1" id="KW-0547">Nucleotide-binding</keyword>
<evidence type="ECO:0000313" key="5">
    <source>
        <dbReference type="Proteomes" id="UP000515158"/>
    </source>
</evidence>
<dbReference type="InParanoid" id="A0A6P8YYL9"/>
<evidence type="ECO:0000256" key="1">
    <source>
        <dbReference type="RuleBase" id="RU363044"/>
    </source>
</evidence>
<comment type="cofactor">
    <cofactor evidence="1">
        <name>Mg(2+)</name>
        <dbReference type="ChEBI" id="CHEBI:18420"/>
    </cofactor>
</comment>
<dbReference type="RefSeq" id="XP_034239367.1">
    <property type="nucleotide sequence ID" value="XM_034383476.1"/>
</dbReference>
<dbReference type="GO" id="GO:0016787">
    <property type="term" value="F:hydrolase activity"/>
    <property type="evidence" value="ECO:0007669"/>
    <property type="project" value="UniProtKB-KW"/>
</dbReference>